<sequence>MNALKKNGTCELLDLPEGKRPVGCKQIFTVKYNLDGSVSRYKVRLVAKGFTQTYGIDYQETFAHVAKLNTVRVFVFETGSNVNKVCKLRKSLYGLKQSPKAWFDRFTKAIKKHGYSQGQVDYTLFTKFSPTGQVAILIVYGNTIIVTGDYIEEMGCLKEVLAKEFEIKDLGSLKHFLGIEVARSKKGIVVS</sequence>
<organism evidence="2 3">
    <name type="scientific">Acer saccharum</name>
    <name type="common">Sugar maple</name>
    <dbReference type="NCBI Taxonomy" id="4024"/>
    <lineage>
        <taxon>Eukaryota</taxon>
        <taxon>Viridiplantae</taxon>
        <taxon>Streptophyta</taxon>
        <taxon>Embryophyta</taxon>
        <taxon>Tracheophyta</taxon>
        <taxon>Spermatophyta</taxon>
        <taxon>Magnoliopsida</taxon>
        <taxon>eudicotyledons</taxon>
        <taxon>Gunneridae</taxon>
        <taxon>Pentapetalae</taxon>
        <taxon>rosids</taxon>
        <taxon>malvids</taxon>
        <taxon>Sapindales</taxon>
        <taxon>Sapindaceae</taxon>
        <taxon>Hippocastanoideae</taxon>
        <taxon>Acereae</taxon>
        <taxon>Acer</taxon>
    </lineage>
</organism>
<dbReference type="InterPro" id="IPR013103">
    <property type="entry name" value="RVT_2"/>
</dbReference>
<feature type="domain" description="Reverse transcriptase Ty1/copia-type" evidence="1">
    <location>
        <begin position="77"/>
        <end position="189"/>
    </location>
</feature>
<reference evidence="2" key="2">
    <citation type="submission" date="2023-06" db="EMBL/GenBank/DDBJ databases">
        <authorList>
            <person name="Swenson N.G."/>
            <person name="Wegrzyn J.L."/>
            <person name="Mcevoy S.L."/>
        </authorList>
    </citation>
    <scope>NUCLEOTIDE SEQUENCE</scope>
    <source>
        <strain evidence="2">NS2018</strain>
        <tissue evidence="2">Leaf</tissue>
    </source>
</reference>
<comment type="caution">
    <text evidence="2">The sequence shown here is derived from an EMBL/GenBank/DDBJ whole genome shotgun (WGS) entry which is preliminary data.</text>
</comment>
<gene>
    <name evidence="2" type="ORF">LWI29_032324</name>
</gene>
<dbReference type="EMBL" id="JAUESC010000383">
    <property type="protein sequence ID" value="KAK0585682.1"/>
    <property type="molecule type" value="Genomic_DNA"/>
</dbReference>
<keyword evidence="3" id="KW-1185">Reference proteome</keyword>
<proteinExistence type="predicted"/>
<dbReference type="Proteomes" id="UP001168877">
    <property type="component" value="Unassembled WGS sequence"/>
</dbReference>
<reference evidence="2" key="1">
    <citation type="journal article" date="2022" name="Plant J.">
        <title>Strategies of tolerance reflected in two North American maple genomes.</title>
        <authorList>
            <person name="McEvoy S.L."/>
            <person name="Sezen U.U."/>
            <person name="Trouern-Trend A."/>
            <person name="McMahon S.M."/>
            <person name="Schaberg P.G."/>
            <person name="Yang J."/>
            <person name="Wegrzyn J.L."/>
            <person name="Swenson N.G."/>
        </authorList>
    </citation>
    <scope>NUCLEOTIDE SEQUENCE</scope>
    <source>
        <strain evidence="2">NS2018</strain>
    </source>
</reference>
<dbReference type="Pfam" id="PF07727">
    <property type="entry name" value="RVT_2"/>
    <property type="match status" value="2"/>
</dbReference>
<feature type="domain" description="Reverse transcriptase Ty1/copia-type" evidence="1">
    <location>
        <begin position="9"/>
        <end position="74"/>
    </location>
</feature>
<dbReference type="AlphaFoldDB" id="A0AA39RZM5"/>
<name>A0AA39RZM5_ACESA</name>
<evidence type="ECO:0000313" key="3">
    <source>
        <dbReference type="Proteomes" id="UP001168877"/>
    </source>
</evidence>
<protein>
    <recommendedName>
        <fullName evidence="1">Reverse transcriptase Ty1/copia-type domain-containing protein</fullName>
    </recommendedName>
</protein>
<dbReference type="SUPFAM" id="SSF56672">
    <property type="entry name" value="DNA/RNA polymerases"/>
    <property type="match status" value="1"/>
</dbReference>
<accession>A0AA39RZM5</accession>
<evidence type="ECO:0000259" key="1">
    <source>
        <dbReference type="Pfam" id="PF07727"/>
    </source>
</evidence>
<evidence type="ECO:0000313" key="2">
    <source>
        <dbReference type="EMBL" id="KAK0585682.1"/>
    </source>
</evidence>
<dbReference type="InterPro" id="IPR043502">
    <property type="entry name" value="DNA/RNA_pol_sf"/>
</dbReference>